<protein>
    <submittedName>
        <fullName evidence="8">Cytochrome P450 26A1</fullName>
    </submittedName>
</protein>
<dbReference type="Pfam" id="PF00067">
    <property type="entry name" value="p450"/>
    <property type="match status" value="1"/>
</dbReference>
<comment type="cofactor">
    <cofactor evidence="7">
        <name>heme</name>
        <dbReference type="ChEBI" id="CHEBI:30413"/>
    </cofactor>
</comment>
<feature type="binding site" description="axial binding residue" evidence="7">
    <location>
        <position position="391"/>
    </location>
    <ligand>
        <name>heme</name>
        <dbReference type="ChEBI" id="CHEBI:30413"/>
    </ligand>
    <ligandPart>
        <name>Fe</name>
        <dbReference type="ChEBI" id="CHEBI:18248"/>
    </ligandPart>
</feature>
<evidence type="ECO:0000256" key="7">
    <source>
        <dbReference type="PIRSR" id="PIRSR602401-1"/>
    </source>
</evidence>
<evidence type="ECO:0000256" key="6">
    <source>
        <dbReference type="ARBA" id="ARBA00023033"/>
    </source>
</evidence>
<evidence type="ECO:0000256" key="3">
    <source>
        <dbReference type="ARBA" id="ARBA00022723"/>
    </source>
</evidence>
<dbReference type="SUPFAM" id="SSF48264">
    <property type="entry name" value="Cytochrome P450"/>
    <property type="match status" value="1"/>
</dbReference>
<proteinExistence type="inferred from homology"/>
<dbReference type="PRINTS" id="PR00463">
    <property type="entry name" value="EP450I"/>
</dbReference>
<organism evidence="8">
    <name type="scientific">Magallana gigas</name>
    <name type="common">Pacific oyster</name>
    <name type="synonym">Crassostrea gigas</name>
    <dbReference type="NCBI Taxonomy" id="29159"/>
    <lineage>
        <taxon>Eukaryota</taxon>
        <taxon>Metazoa</taxon>
        <taxon>Spiralia</taxon>
        <taxon>Lophotrochozoa</taxon>
        <taxon>Mollusca</taxon>
        <taxon>Bivalvia</taxon>
        <taxon>Autobranchia</taxon>
        <taxon>Pteriomorphia</taxon>
        <taxon>Ostreida</taxon>
        <taxon>Ostreoidea</taxon>
        <taxon>Ostreidae</taxon>
        <taxon>Magallana</taxon>
    </lineage>
</organism>
<dbReference type="GO" id="GO:0016125">
    <property type="term" value="P:sterol metabolic process"/>
    <property type="evidence" value="ECO:0007669"/>
    <property type="project" value="TreeGrafter"/>
</dbReference>
<dbReference type="GO" id="GO:0020037">
    <property type="term" value="F:heme binding"/>
    <property type="evidence" value="ECO:0007669"/>
    <property type="project" value="InterPro"/>
</dbReference>
<keyword evidence="4" id="KW-0560">Oxidoreductase</keyword>
<dbReference type="EMBL" id="JH818853">
    <property type="protein sequence ID" value="EKC37998.1"/>
    <property type="molecule type" value="Genomic_DNA"/>
</dbReference>
<evidence type="ECO:0000313" key="8">
    <source>
        <dbReference type="EMBL" id="EKC37998.1"/>
    </source>
</evidence>
<evidence type="ECO:0000256" key="2">
    <source>
        <dbReference type="ARBA" id="ARBA00022617"/>
    </source>
</evidence>
<gene>
    <name evidence="8" type="ORF">CGI_10006946</name>
</gene>
<reference evidence="8" key="1">
    <citation type="journal article" date="2012" name="Nature">
        <title>The oyster genome reveals stress adaptation and complexity of shell formation.</title>
        <authorList>
            <person name="Zhang G."/>
            <person name="Fang X."/>
            <person name="Guo X."/>
            <person name="Li L."/>
            <person name="Luo R."/>
            <person name="Xu F."/>
            <person name="Yang P."/>
            <person name="Zhang L."/>
            <person name="Wang X."/>
            <person name="Qi H."/>
            <person name="Xiong Z."/>
            <person name="Que H."/>
            <person name="Xie Y."/>
            <person name="Holland P.W."/>
            <person name="Paps J."/>
            <person name="Zhu Y."/>
            <person name="Wu F."/>
            <person name="Chen Y."/>
            <person name="Wang J."/>
            <person name="Peng C."/>
            <person name="Meng J."/>
            <person name="Yang L."/>
            <person name="Liu J."/>
            <person name="Wen B."/>
            <person name="Zhang N."/>
            <person name="Huang Z."/>
            <person name="Zhu Q."/>
            <person name="Feng Y."/>
            <person name="Mount A."/>
            <person name="Hedgecock D."/>
            <person name="Xu Z."/>
            <person name="Liu Y."/>
            <person name="Domazet-Loso T."/>
            <person name="Du Y."/>
            <person name="Sun X."/>
            <person name="Zhang S."/>
            <person name="Liu B."/>
            <person name="Cheng P."/>
            <person name="Jiang X."/>
            <person name="Li J."/>
            <person name="Fan D."/>
            <person name="Wang W."/>
            <person name="Fu W."/>
            <person name="Wang T."/>
            <person name="Wang B."/>
            <person name="Zhang J."/>
            <person name="Peng Z."/>
            <person name="Li Y."/>
            <person name="Li N."/>
            <person name="Wang J."/>
            <person name="Chen M."/>
            <person name="He Y."/>
            <person name="Tan F."/>
            <person name="Song X."/>
            <person name="Zheng Q."/>
            <person name="Huang R."/>
            <person name="Yang H."/>
            <person name="Du X."/>
            <person name="Chen L."/>
            <person name="Yang M."/>
            <person name="Gaffney P.M."/>
            <person name="Wang S."/>
            <person name="Luo L."/>
            <person name="She Z."/>
            <person name="Ming Y."/>
            <person name="Huang W."/>
            <person name="Zhang S."/>
            <person name="Huang B."/>
            <person name="Zhang Y."/>
            <person name="Qu T."/>
            <person name="Ni P."/>
            <person name="Miao G."/>
            <person name="Wang J."/>
            <person name="Wang Q."/>
            <person name="Steinberg C.E."/>
            <person name="Wang H."/>
            <person name="Li N."/>
            <person name="Qian L."/>
            <person name="Zhang G."/>
            <person name="Li Y."/>
            <person name="Yang H."/>
            <person name="Liu X."/>
            <person name="Wang J."/>
            <person name="Yin Y."/>
            <person name="Wang J."/>
        </authorList>
    </citation>
    <scope>NUCLEOTIDE SEQUENCE [LARGE SCALE GENOMIC DNA]</scope>
    <source>
        <strain evidence="8">05x7-T-G4-1.051#20</strain>
    </source>
</reference>
<evidence type="ECO:0000256" key="4">
    <source>
        <dbReference type="ARBA" id="ARBA00023002"/>
    </source>
</evidence>
<comment type="similarity">
    <text evidence="1">Belongs to the cytochrome P450 family.</text>
</comment>
<dbReference type="Gene3D" id="1.10.630.10">
    <property type="entry name" value="Cytochrome P450"/>
    <property type="match status" value="1"/>
</dbReference>
<evidence type="ECO:0000256" key="5">
    <source>
        <dbReference type="ARBA" id="ARBA00023004"/>
    </source>
</evidence>
<dbReference type="AlphaFoldDB" id="K1QWH2"/>
<dbReference type="PANTHER" id="PTHR24286:SF384">
    <property type="entry name" value="P450, PUTATIVE (EUROFUNG)-RELATED"/>
    <property type="match status" value="1"/>
</dbReference>
<dbReference type="HOGENOM" id="CLU_001570_15_6_1"/>
<accession>K1QWH2</accession>
<keyword evidence="5 7" id="KW-0408">Iron</keyword>
<dbReference type="InterPro" id="IPR001128">
    <property type="entry name" value="Cyt_P450"/>
</dbReference>
<dbReference type="InterPro" id="IPR036396">
    <property type="entry name" value="Cyt_P450_sf"/>
</dbReference>
<dbReference type="GO" id="GO:0005506">
    <property type="term" value="F:iron ion binding"/>
    <property type="evidence" value="ECO:0007669"/>
    <property type="project" value="InterPro"/>
</dbReference>
<dbReference type="InterPro" id="IPR002401">
    <property type="entry name" value="Cyt_P450_E_grp-I"/>
</dbReference>
<name>K1QWH2_MAGGI</name>
<dbReference type="InParanoid" id="K1QWH2"/>
<keyword evidence="6" id="KW-0503">Monooxygenase</keyword>
<dbReference type="GO" id="GO:0016705">
    <property type="term" value="F:oxidoreductase activity, acting on paired donors, with incorporation or reduction of molecular oxygen"/>
    <property type="evidence" value="ECO:0007669"/>
    <property type="project" value="InterPro"/>
</dbReference>
<evidence type="ECO:0000256" key="1">
    <source>
        <dbReference type="ARBA" id="ARBA00010617"/>
    </source>
</evidence>
<sequence>MIKQNSGRDCTEHLPPGQMGLPILGESLQFIYKKAKFFDERRNKHGHIYKTHLFGNPTIRISGKKNLEKLFAAENKLLQSAYPTSVKTIIGKNTLATSAGKVHADMKVQILRCFSPEFFEQKFPEISHFLTDRIYDWCRSSQITIFSELHSMFLELASVSLVSMDMPKSEKTRIQTLYHEITDNLFTLPINLPGFGFHKALKAKEELNNLFRNRIKRDGKTSCEQFPAILETFYKAQNSDFEEDDLVNGIFELIFNAGETISASAICVLCHLSQYPRVVEKLRDELSSVDLLTPPEENNNDVVNLKPEVLNKLSYLDCVYKVGGSYRKVLQTFELEGYTIPKDWTVVLGIRDTHQTETQLSDPSVFYPERWLDDDSSKLSFFTFASGPRRCPGKGYASLVLKLFIVKLCQQCDFTLSEKNPEMVAMPTPRPKNNLTGKFISRKV</sequence>
<dbReference type="PANTHER" id="PTHR24286">
    <property type="entry name" value="CYTOCHROME P450 26"/>
    <property type="match status" value="1"/>
</dbReference>
<dbReference type="GO" id="GO:0004497">
    <property type="term" value="F:monooxygenase activity"/>
    <property type="evidence" value="ECO:0007669"/>
    <property type="project" value="UniProtKB-KW"/>
</dbReference>
<keyword evidence="2 7" id="KW-0349">Heme</keyword>
<keyword evidence="3 7" id="KW-0479">Metal-binding</keyword>